<reference evidence="5" key="1">
    <citation type="submission" date="2014-05" db="EMBL/GenBank/DDBJ databases">
        <title>The transcriptome of the halophilic microalga Tetraselmis sp. GSL018 isolated from the Great Salt Lake, Utah.</title>
        <authorList>
            <person name="Jinkerson R.E."/>
            <person name="D'Adamo S."/>
            <person name="Posewitz M.C."/>
        </authorList>
    </citation>
    <scope>NUCLEOTIDE SEQUENCE</scope>
    <source>
        <strain evidence="5">GSL018</strain>
    </source>
</reference>
<dbReference type="PANTHER" id="PTHR10188">
    <property type="entry name" value="L-ASPARAGINASE"/>
    <property type="match status" value="1"/>
</dbReference>
<evidence type="ECO:0000256" key="4">
    <source>
        <dbReference type="SAM" id="MobiDB-lite"/>
    </source>
</evidence>
<dbReference type="AlphaFoldDB" id="A0A061SHU1"/>
<protein>
    <submittedName>
        <fullName evidence="5">Taspase, threonine aspartase, 1</fullName>
    </submittedName>
</protein>
<feature type="site" description="Cleavage; by autolysis" evidence="3">
    <location>
        <begin position="207"/>
        <end position="208"/>
    </location>
</feature>
<dbReference type="GO" id="GO:0004298">
    <property type="term" value="F:threonine-type endopeptidase activity"/>
    <property type="evidence" value="ECO:0007669"/>
    <property type="project" value="InterPro"/>
</dbReference>
<feature type="region of interest" description="Disordered" evidence="4">
    <location>
        <begin position="348"/>
        <end position="370"/>
    </location>
</feature>
<feature type="compositionally biased region" description="Polar residues" evidence="4">
    <location>
        <begin position="348"/>
        <end position="361"/>
    </location>
</feature>
<dbReference type="Pfam" id="PF01112">
    <property type="entry name" value="Asparaginase_2"/>
    <property type="match status" value="1"/>
</dbReference>
<dbReference type="Gene3D" id="3.60.20.30">
    <property type="entry name" value="(Glycosyl)asparaginase"/>
    <property type="match status" value="1"/>
</dbReference>
<proteinExistence type="predicted"/>
<name>A0A061SHU1_9CHLO</name>
<dbReference type="InterPro" id="IPR029055">
    <property type="entry name" value="Ntn_hydrolases_N"/>
</dbReference>
<dbReference type="GO" id="GO:0005737">
    <property type="term" value="C:cytoplasm"/>
    <property type="evidence" value="ECO:0007669"/>
    <property type="project" value="TreeGrafter"/>
</dbReference>
<feature type="region of interest" description="Disordered" evidence="4">
    <location>
        <begin position="258"/>
        <end position="283"/>
    </location>
</feature>
<dbReference type="EMBL" id="GBEZ01001090">
    <property type="protein sequence ID" value="JAC83853.1"/>
    <property type="molecule type" value="Transcribed_RNA"/>
</dbReference>
<feature type="region of interest" description="Disordered" evidence="4">
    <location>
        <begin position="401"/>
        <end position="423"/>
    </location>
</feature>
<feature type="active site" description="Nucleophile" evidence="2">
    <location>
        <position position="208"/>
    </location>
</feature>
<evidence type="ECO:0000256" key="3">
    <source>
        <dbReference type="PIRSR" id="PIRSR600246-3"/>
    </source>
</evidence>
<sequence>MSQDAPTQRWKDYLLAVHVGAGFHLRSKQREYCRAISKALNAGAEKLKAGQSAREAVVAAVKTLEAEPCTNAGLGSNLTLQGRFEGDASVMDSAGNFGAVGALPGVAHPIVVAEAIASESQKPLSLGRVRPLMLAGDAARQWAAARQCGGAVIDADAASGINVTASALQQWKRYSAMIAEAEGAAELQPSSSREELTAEGNSGEVYDTVGAVCVTSSGETAAAVSSGGIAMKTPGRVGEAALHGSGCWAEASRVNTTRNGNQCPELDASSESEKGAPSQPSSGFACSVTGVGERITKHALARLCAERVGKHARSSVGDQCCSALRRLQNEPLPNSAGVIAVRFTRTNSYSGTESDSETTQQKRARRSAPKTHVEFAAVHSAASMGFGYVKSDAKPVIKFLRQTPEESEKMPSRNSGRKRKKTSDYTLAAFGTSLLW</sequence>
<dbReference type="PANTHER" id="PTHR10188:SF8">
    <property type="entry name" value="THREONINE ASPARTASE 1"/>
    <property type="match status" value="1"/>
</dbReference>
<dbReference type="SUPFAM" id="SSF56235">
    <property type="entry name" value="N-terminal nucleophile aminohydrolases (Ntn hydrolases)"/>
    <property type="match status" value="1"/>
</dbReference>
<evidence type="ECO:0000313" key="5">
    <source>
        <dbReference type="EMBL" id="JAC83853.1"/>
    </source>
</evidence>
<accession>A0A061SHU1</accession>
<comment type="subunit">
    <text evidence="1">Heterotetramer of two alpha and two beta chains arranged as a dimer of alpha/beta heterodimers.</text>
</comment>
<dbReference type="GO" id="GO:0051604">
    <property type="term" value="P:protein maturation"/>
    <property type="evidence" value="ECO:0007669"/>
    <property type="project" value="TreeGrafter"/>
</dbReference>
<dbReference type="CDD" id="cd04514">
    <property type="entry name" value="Taspase1_like"/>
    <property type="match status" value="1"/>
</dbReference>
<dbReference type="InterPro" id="IPR000246">
    <property type="entry name" value="Peptidase_T2"/>
</dbReference>
<evidence type="ECO:0000256" key="2">
    <source>
        <dbReference type="PIRSR" id="PIRSR600246-1"/>
    </source>
</evidence>
<organism evidence="5">
    <name type="scientific">Tetraselmis sp. GSL018</name>
    <dbReference type="NCBI Taxonomy" id="582737"/>
    <lineage>
        <taxon>Eukaryota</taxon>
        <taxon>Viridiplantae</taxon>
        <taxon>Chlorophyta</taxon>
        <taxon>core chlorophytes</taxon>
        <taxon>Chlorodendrophyceae</taxon>
        <taxon>Chlorodendrales</taxon>
        <taxon>Chlorodendraceae</taxon>
        <taxon>Tetraselmis</taxon>
    </lineage>
</organism>
<evidence type="ECO:0000256" key="1">
    <source>
        <dbReference type="ARBA" id="ARBA00011601"/>
    </source>
</evidence>
<gene>
    <name evidence="5" type="primary">TASP1</name>
    <name evidence="5" type="ORF">TSPGSL018_2359</name>
</gene>
<dbReference type="InterPro" id="IPR037464">
    <property type="entry name" value="Taspase1"/>
</dbReference>